<name>A0A7S2GVA5_9STRA</name>
<proteinExistence type="inferred from homology"/>
<reference evidence="4" key="1">
    <citation type="submission" date="2021-01" db="EMBL/GenBank/DDBJ databases">
        <authorList>
            <person name="Corre E."/>
            <person name="Pelletier E."/>
            <person name="Niang G."/>
            <person name="Scheremetjew M."/>
            <person name="Finn R."/>
            <person name="Kale V."/>
            <person name="Holt S."/>
            <person name="Cochrane G."/>
            <person name="Meng A."/>
            <person name="Brown T."/>
            <person name="Cohen L."/>
        </authorList>
    </citation>
    <scope>NUCLEOTIDE SEQUENCE</scope>
    <source>
        <strain evidence="4">CCMP826</strain>
    </source>
</reference>
<dbReference type="PANTHER" id="PTHR34557">
    <property type="entry name" value="PHYTOCHROMOBILIN:FERREDOXIN OXIDOREDUCTASE, CHLOROPLASTIC"/>
    <property type="match status" value="1"/>
</dbReference>
<evidence type="ECO:0000256" key="2">
    <source>
        <dbReference type="ARBA" id="ARBA00023002"/>
    </source>
</evidence>
<evidence type="ECO:0008006" key="5">
    <source>
        <dbReference type="Google" id="ProtNLM"/>
    </source>
</evidence>
<comment type="similarity">
    <text evidence="1">Belongs to the HY2 family.</text>
</comment>
<sequence>MPTNQSAHINIYNNFTSTGSFNQRNLKSNRKLLNMIKHVRFFLTLVVTMTITVVKAFTTSILSSKLSLHQQHSKTFLSRSFACSSGQSVFGLSMYIEGSDTSSKVERKLLQLINNEQQLSFPSKIPIQGHHIDEAEAKYGMPWKTSIGHEENSTSGDNASLLYMPFWEWQISFMKNNLTNLSVVPCSNAAIHRHDYHYNENEQKGARIVNMCFESDEYRKIRMTYYDAGQKTQVFNSVWYPHPKYNLPILGVDVLAFNQQKYLAITDYQPIHDAEEKHACTYEHLLKPIRDDYPNLKGRMSNKFYDENQFFSKQMVFSRFEDVNVVHDEFYPAFQRYIMTHVDLLQNTKPDENMRSMRFVLERQASYDTYSAERDPALGLLTAMFGTDWSESYMREFLFDMSD</sequence>
<organism evidence="4">
    <name type="scientific">Helicotheca tamesis</name>
    <dbReference type="NCBI Taxonomy" id="374047"/>
    <lineage>
        <taxon>Eukaryota</taxon>
        <taxon>Sar</taxon>
        <taxon>Stramenopiles</taxon>
        <taxon>Ochrophyta</taxon>
        <taxon>Bacillariophyta</taxon>
        <taxon>Mediophyceae</taxon>
        <taxon>Lithodesmiophycidae</taxon>
        <taxon>Lithodesmiales</taxon>
        <taxon>Lithodesmiaceae</taxon>
        <taxon>Helicotheca</taxon>
    </lineage>
</organism>
<protein>
    <recommendedName>
        <fullName evidence="5">15,16-dihydrobiliverdin:ferredoxin oxidoreductase</fullName>
    </recommendedName>
</protein>
<dbReference type="AlphaFoldDB" id="A0A7S2GVA5"/>
<dbReference type="GO" id="GO:0050897">
    <property type="term" value="F:cobalt ion binding"/>
    <property type="evidence" value="ECO:0007669"/>
    <property type="project" value="InterPro"/>
</dbReference>
<dbReference type="Gene3D" id="3.40.1500.20">
    <property type="match status" value="1"/>
</dbReference>
<gene>
    <name evidence="4" type="ORF">HTAM1171_LOCUS1673</name>
</gene>
<dbReference type="InterPro" id="IPR009249">
    <property type="entry name" value="Ferredoxin-dep_bilin_Rdtase"/>
</dbReference>
<keyword evidence="2" id="KW-0560">Oxidoreductase</keyword>
<evidence type="ECO:0000256" key="1">
    <source>
        <dbReference type="ARBA" id="ARBA00006908"/>
    </source>
</evidence>
<keyword evidence="3" id="KW-0472">Membrane</keyword>
<accession>A0A7S2GVA5</accession>
<evidence type="ECO:0000256" key="3">
    <source>
        <dbReference type="SAM" id="Phobius"/>
    </source>
</evidence>
<feature type="transmembrane region" description="Helical" evidence="3">
    <location>
        <begin position="39"/>
        <end position="58"/>
    </location>
</feature>
<dbReference type="EMBL" id="HBGV01002727">
    <property type="protein sequence ID" value="CAD9472634.1"/>
    <property type="molecule type" value="Transcribed_RNA"/>
</dbReference>
<evidence type="ECO:0000313" key="4">
    <source>
        <dbReference type="EMBL" id="CAD9472634.1"/>
    </source>
</evidence>
<keyword evidence="3" id="KW-1133">Transmembrane helix</keyword>
<dbReference type="GO" id="GO:0016636">
    <property type="term" value="F:oxidoreductase activity, acting on the CH-CH group of donors, iron-sulfur protein as acceptor"/>
    <property type="evidence" value="ECO:0007669"/>
    <property type="project" value="InterPro"/>
</dbReference>
<keyword evidence="3" id="KW-0812">Transmembrane</keyword>
<dbReference type="PANTHER" id="PTHR34557:SF1">
    <property type="entry name" value="PHYTOCHROMOBILIN:FERREDOXIN OXIDOREDUCTASE, CHLOROPLASTIC"/>
    <property type="match status" value="1"/>
</dbReference>
<dbReference type="Pfam" id="PF05996">
    <property type="entry name" value="Fe_bilin_red"/>
    <property type="match status" value="1"/>
</dbReference>
<dbReference type="GO" id="GO:0010024">
    <property type="term" value="P:phytochromobilin biosynthetic process"/>
    <property type="evidence" value="ECO:0007669"/>
    <property type="project" value="InterPro"/>
</dbReference>